<reference evidence="1 2" key="1">
    <citation type="submission" date="2024-04" db="EMBL/GenBank/DDBJ databases">
        <title>Novel species of the genus Ideonella isolated from streams.</title>
        <authorList>
            <person name="Lu H."/>
        </authorList>
    </citation>
    <scope>NUCLEOTIDE SEQUENCE [LARGE SCALE GENOMIC DNA]</scope>
    <source>
        <strain evidence="1 2">BYS139W</strain>
    </source>
</reference>
<comment type="caution">
    <text evidence="1">The sequence shown here is derived from an EMBL/GenBank/DDBJ whole genome shotgun (WGS) entry which is preliminary data.</text>
</comment>
<accession>A0ABU9B5Q5</accession>
<organism evidence="1 2">
    <name type="scientific">Pseudaquabacterium rugosum</name>
    <dbReference type="NCBI Taxonomy" id="2984194"/>
    <lineage>
        <taxon>Bacteria</taxon>
        <taxon>Pseudomonadati</taxon>
        <taxon>Pseudomonadota</taxon>
        <taxon>Betaproteobacteria</taxon>
        <taxon>Burkholderiales</taxon>
        <taxon>Sphaerotilaceae</taxon>
        <taxon>Pseudaquabacterium</taxon>
    </lineage>
</organism>
<name>A0ABU9B5Q5_9BURK</name>
<protein>
    <submittedName>
        <fullName evidence="1">Uncharacterized protein</fullName>
    </submittedName>
</protein>
<evidence type="ECO:0000313" key="1">
    <source>
        <dbReference type="EMBL" id="MEK8025069.1"/>
    </source>
</evidence>
<proteinExistence type="predicted"/>
<sequence>MSAARTPLRWLSFTLSDGDDGVSTLDAEASSRDPEAVAGMRAEAERVIAWARQRFAASEGAVEDGADWDHHLHQGVEAGGWQVLALTFSASARFVSAFERAFGLDDGSQD</sequence>
<dbReference type="EMBL" id="JBBUTF010000003">
    <property type="protein sequence ID" value="MEK8025069.1"/>
    <property type="molecule type" value="Genomic_DNA"/>
</dbReference>
<dbReference type="Proteomes" id="UP001368500">
    <property type="component" value="Unassembled WGS sequence"/>
</dbReference>
<keyword evidence="2" id="KW-1185">Reference proteome</keyword>
<evidence type="ECO:0000313" key="2">
    <source>
        <dbReference type="Proteomes" id="UP001368500"/>
    </source>
</evidence>
<gene>
    <name evidence="1" type="ORF">AACH11_03725</name>
</gene>
<dbReference type="RefSeq" id="WP_341372852.1">
    <property type="nucleotide sequence ID" value="NZ_JBBUTF010000003.1"/>
</dbReference>